<evidence type="ECO:0000256" key="3">
    <source>
        <dbReference type="ARBA" id="ARBA00022525"/>
    </source>
</evidence>
<comment type="similarity">
    <text evidence="2">Belongs to the plant rapid alkalinization factor (RALF) family.</text>
</comment>
<dbReference type="GO" id="GO:0005179">
    <property type="term" value="F:hormone activity"/>
    <property type="evidence" value="ECO:0007669"/>
    <property type="project" value="UniProtKB-KW"/>
</dbReference>
<sequence length="145" mass="15835">MRVSALTLIVVFLAFLTAAKAQADLKDFIQLTSEALNGHQQCLDSEDEEYGGGSQRRSLYGGAKHYYISYGALSANRVPCPARSGRSYYTHDCSDQEARLTPTPEVALVSLTAGDETLLSLSYIFSICVMRLLGCSSQNGKHFPM</sequence>
<dbReference type="GO" id="GO:0019722">
    <property type="term" value="P:calcium-mediated signaling"/>
    <property type="evidence" value="ECO:0007669"/>
    <property type="project" value="TreeGrafter"/>
</dbReference>
<proteinExistence type="inferred from homology"/>
<evidence type="ECO:0000256" key="4">
    <source>
        <dbReference type="ARBA" id="ARBA00022702"/>
    </source>
</evidence>
<evidence type="ECO:0000256" key="6">
    <source>
        <dbReference type="ARBA" id="ARBA00023157"/>
    </source>
</evidence>
<evidence type="ECO:0000256" key="7">
    <source>
        <dbReference type="SAM" id="SignalP"/>
    </source>
</evidence>
<dbReference type="PANTHER" id="PTHR33136:SF76">
    <property type="entry name" value="PROTEIN RALF-LIKE 34"/>
    <property type="match status" value="1"/>
</dbReference>
<evidence type="ECO:0000256" key="5">
    <source>
        <dbReference type="ARBA" id="ARBA00022729"/>
    </source>
</evidence>
<dbReference type="GO" id="GO:0040008">
    <property type="term" value="P:regulation of growth"/>
    <property type="evidence" value="ECO:0007669"/>
    <property type="project" value="UniProtKB-ARBA"/>
</dbReference>
<protein>
    <submittedName>
        <fullName evidence="8">Uncharacterized protein</fullName>
    </submittedName>
</protein>
<evidence type="ECO:0000256" key="2">
    <source>
        <dbReference type="ARBA" id="ARBA00009178"/>
    </source>
</evidence>
<keyword evidence="4" id="KW-0372">Hormone</keyword>
<comment type="subcellular location">
    <subcellularLocation>
        <location evidence="1">Secreted</location>
    </subcellularLocation>
</comment>
<dbReference type="InterPro" id="IPR008801">
    <property type="entry name" value="RALF"/>
</dbReference>
<dbReference type="GO" id="GO:0005576">
    <property type="term" value="C:extracellular region"/>
    <property type="evidence" value="ECO:0007669"/>
    <property type="project" value="UniProtKB-SubCell"/>
</dbReference>
<name>A0A6N2K903_SALVM</name>
<dbReference type="GO" id="GO:0009506">
    <property type="term" value="C:plasmodesma"/>
    <property type="evidence" value="ECO:0007669"/>
    <property type="project" value="TreeGrafter"/>
</dbReference>
<feature type="chain" id="PRO_5026715636" evidence="7">
    <location>
        <begin position="22"/>
        <end position="145"/>
    </location>
</feature>
<keyword evidence="6" id="KW-1015">Disulfide bond</keyword>
<organism evidence="8">
    <name type="scientific">Salix viminalis</name>
    <name type="common">Common osier</name>
    <name type="synonym">Basket willow</name>
    <dbReference type="NCBI Taxonomy" id="40686"/>
    <lineage>
        <taxon>Eukaryota</taxon>
        <taxon>Viridiplantae</taxon>
        <taxon>Streptophyta</taxon>
        <taxon>Embryophyta</taxon>
        <taxon>Tracheophyta</taxon>
        <taxon>Spermatophyta</taxon>
        <taxon>Magnoliopsida</taxon>
        <taxon>eudicotyledons</taxon>
        <taxon>Gunneridae</taxon>
        <taxon>Pentapetalae</taxon>
        <taxon>rosids</taxon>
        <taxon>fabids</taxon>
        <taxon>Malpighiales</taxon>
        <taxon>Salicaceae</taxon>
        <taxon>Saliceae</taxon>
        <taxon>Salix</taxon>
    </lineage>
</organism>
<keyword evidence="5 7" id="KW-0732">Signal</keyword>
<dbReference type="AlphaFoldDB" id="A0A6N2K903"/>
<feature type="signal peptide" evidence="7">
    <location>
        <begin position="1"/>
        <end position="21"/>
    </location>
</feature>
<gene>
    <name evidence="8" type="ORF">SVIM_LOCUS51308</name>
</gene>
<dbReference type="EMBL" id="CAADRP010000203">
    <property type="protein sequence ID" value="VFU24886.1"/>
    <property type="molecule type" value="Genomic_DNA"/>
</dbReference>
<evidence type="ECO:0000313" key="8">
    <source>
        <dbReference type="EMBL" id="VFU24886.1"/>
    </source>
</evidence>
<evidence type="ECO:0000256" key="1">
    <source>
        <dbReference type="ARBA" id="ARBA00004613"/>
    </source>
</evidence>
<accession>A0A6N2K903</accession>
<keyword evidence="3" id="KW-0964">Secreted</keyword>
<dbReference type="PANTHER" id="PTHR33136">
    <property type="entry name" value="RAPID ALKALINIZATION FACTOR-LIKE"/>
    <property type="match status" value="1"/>
</dbReference>
<reference evidence="8" key="1">
    <citation type="submission" date="2019-03" db="EMBL/GenBank/DDBJ databases">
        <authorList>
            <person name="Mank J."/>
            <person name="Almeida P."/>
        </authorList>
    </citation>
    <scope>NUCLEOTIDE SEQUENCE</scope>
    <source>
        <strain evidence="8">78183</strain>
    </source>
</reference>
<dbReference type="Pfam" id="PF05498">
    <property type="entry name" value="RALF"/>
    <property type="match status" value="1"/>
</dbReference>